<dbReference type="InterPro" id="IPR008332">
    <property type="entry name" value="MethylG_MeTrfase_N"/>
</dbReference>
<dbReference type="PANTHER" id="PTHR10815">
    <property type="entry name" value="METHYLATED-DNA--PROTEIN-CYSTEINE METHYLTRANSFERASE"/>
    <property type="match status" value="1"/>
</dbReference>
<evidence type="ECO:0000313" key="12">
    <source>
        <dbReference type="EMBL" id="KAA8886266.1"/>
    </source>
</evidence>
<name>A0A5N0EBC0_9NOCA</name>
<dbReference type="Pfam" id="PF01035">
    <property type="entry name" value="DNA_binding_1"/>
    <property type="match status" value="1"/>
</dbReference>
<evidence type="ECO:0000259" key="11">
    <source>
        <dbReference type="Pfam" id="PF02870"/>
    </source>
</evidence>
<dbReference type="Pfam" id="PF02870">
    <property type="entry name" value="Methyltransf_1N"/>
    <property type="match status" value="1"/>
</dbReference>
<dbReference type="Gene3D" id="1.10.10.10">
    <property type="entry name" value="Winged helix-like DNA-binding domain superfamily/Winged helix DNA-binding domain"/>
    <property type="match status" value="1"/>
</dbReference>
<dbReference type="RefSeq" id="WP_150404836.1">
    <property type="nucleotide sequence ID" value="NZ_VXLC01000014.1"/>
</dbReference>
<keyword evidence="3 9" id="KW-0963">Cytoplasm</keyword>
<evidence type="ECO:0000256" key="4">
    <source>
        <dbReference type="ARBA" id="ARBA00022603"/>
    </source>
</evidence>
<dbReference type="InterPro" id="IPR036217">
    <property type="entry name" value="MethylDNA_cys_MeTrfase_DNAb"/>
</dbReference>
<dbReference type="InterPro" id="IPR023546">
    <property type="entry name" value="MGMT"/>
</dbReference>
<gene>
    <name evidence="12" type="ORF">F3087_24950</name>
</gene>
<evidence type="ECO:0000259" key="10">
    <source>
        <dbReference type="Pfam" id="PF01035"/>
    </source>
</evidence>
<comment type="miscellaneous">
    <text evidence="9">This enzyme catalyzes only one turnover and therefore is not strictly catalytic. According to one definition, an enzyme is a biocatalyst that acts repeatedly and over many reaction cycles.</text>
</comment>
<comment type="function">
    <text evidence="9">Involved in the cellular defense against the biological effects of O6-methylguanine (O6-MeG) and O4-methylthymine (O4-MeT) in DNA. Repairs the methylated nucleobase in DNA by stoichiometrically transferring the methyl group to a cysteine residue in the enzyme. This is a suicide reaction: the enzyme is irreversibly inactivated.</text>
</comment>
<dbReference type="HAMAP" id="MF_00772">
    <property type="entry name" value="OGT"/>
    <property type="match status" value="1"/>
</dbReference>
<evidence type="ECO:0000256" key="7">
    <source>
        <dbReference type="ARBA" id="ARBA00023204"/>
    </source>
</evidence>
<comment type="catalytic activity">
    <reaction evidence="1 9">
        <text>a 4-O-methyl-thymidine in DNA + L-cysteinyl-[protein] = a thymidine in DNA + S-methyl-L-cysteinyl-[protein]</text>
        <dbReference type="Rhea" id="RHEA:53428"/>
        <dbReference type="Rhea" id="RHEA-COMP:10131"/>
        <dbReference type="Rhea" id="RHEA-COMP:10132"/>
        <dbReference type="Rhea" id="RHEA-COMP:13555"/>
        <dbReference type="Rhea" id="RHEA-COMP:13556"/>
        <dbReference type="ChEBI" id="CHEBI:29950"/>
        <dbReference type="ChEBI" id="CHEBI:82612"/>
        <dbReference type="ChEBI" id="CHEBI:137386"/>
        <dbReference type="ChEBI" id="CHEBI:137387"/>
        <dbReference type="EC" id="2.1.1.63"/>
    </reaction>
</comment>
<evidence type="ECO:0000256" key="8">
    <source>
        <dbReference type="ARBA" id="ARBA00049348"/>
    </source>
</evidence>
<dbReference type="Gene3D" id="3.30.160.70">
    <property type="entry name" value="Methylated DNA-protein cysteine methyltransferase domain"/>
    <property type="match status" value="1"/>
</dbReference>
<dbReference type="CDD" id="cd06445">
    <property type="entry name" value="ATase"/>
    <property type="match status" value="1"/>
</dbReference>
<dbReference type="AlphaFoldDB" id="A0A5N0EBC0"/>
<dbReference type="EC" id="2.1.1.63" evidence="9"/>
<reference evidence="12 13" key="1">
    <citation type="submission" date="2019-09" db="EMBL/GenBank/DDBJ databases">
        <authorList>
            <person name="Wang X."/>
        </authorList>
    </citation>
    <scope>NUCLEOTIDE SEQUENCE [LARGE SCALE GENOMIC DNA]</scope>
    <source>
        <strain evidence="12 13">CICC 11023</strain>
    </source>
</reference>
<dbReference type="InterPro" id="IPR036388">
    <property type="entry name" value="WH-like_DNA-bd_sf"/>
</dbReference>
<comment type="similarity">
    <text evidence="2 9">Belongs to the MGMT family.</text>
</comment>
<keyword evidence="7 9" id="KW-0234">DNA repair</keyword>
<dbReference type="PANTHER" id="PTHR10815:SF5">
    <property type="entry name" value="METHYLATED-DNA--PROTEIN-CYSTEINE METHYLTRANSFERASE"/>
    <property type="match status" value="1"/>
</dbReference>
<dbReference type="InterPro" id="IPR001497">
    <property type="entry name" value="MethylDNA_cys_MeTrfase_AS"/>
</dbReference>
<feature type="active site" description="Nucleophile; methyl group acceptor" evidence="9">
    <location>
        <position position="175"/>
    </location>
</feature>
<comment type="catalytic activity">
    <reaction evidence="8 9">
        <text>a 6-O-methyl-2'-deoxyguanosine in DNA + L-cysteinyl-[protein] = S-methyl-L-cysteinyl-[protein] + a 2'-deoxyguanosine in DNA</text>
        <dbReference type="Rhea" id="RHEA:24000"/>
        <dbReference type="Rhea" id="RHEA-COMP:10131"/>
        <dbReference type="Rhea" id="RHEA-COMP:10132"/>
        <dbReference type="Rhea" id="RHEA-COMP:11367"/>
        <dbReference type="Rhea" id="RHEA-COMP:11368"/>
        <dbReference type="ChEBI" id="CHEBI:29950"/>
        <dbReference type="ChEBI" id="CHEBI:82612"/>
        <dbReference type="ChEBI" id="CHEBI:85445"/>
        <dbReference type="ChEBI" id="CHEBI:85448"/>
        <dbReference type="EC" id="2.1.1.63"/>
    </reaction>
</comment>
<dbReference type="EMBL" id="VXLC01000014">
    <property type="protein sequence ID" value="KAA8886266.1"/>
    <property type="molecule type" value="Genomic_DNA"/>
</dbReference>
<dbReference type="GO" id="GO:0005737">
    <property type="term" value="C:cytoplasm"/>
    <property type="evidence" value="ECO:0007669"/>
    <property type="project" value="UniProtKB-SubCell"/>
</dbReference>
<evidence type="ECO:0000256" key="1">
    <source>
        <dbReference type="ARBA" id="ARBA00001286"/>
    </source>
</evidence>
<dbReference type="InterPro" id="IPR014048">
    <property type="entry name" value="MethylDNA_cys_MeTrfase_DNA-bd"/>
</dbReference>
<dbReference type="SUPFAM" id="SSF46767">
    <property type="entry name" value="Methylated DNA-protein cysteine methyltransferase, C-terminal domain"/>
    <property type="match status" value="1"/>
</dbReference>
<evidence type="ECO:0000313" key="13">
    <source>
        <dbReference type="Proteomes" id="UP000323876"/>
    </source>
</evidence>
<feature type="domain" description="Methylguanine DNA methyltransferase ribonuclease-like" evidence="11">
    <location>
        <begin position="43"/>
        <end position="119"/>
    </location>
</feature>
<organism evidence="12 13">
    <name type="scientific">Nocardia colli</name>
    <dbReference type="NCBI Taxonomy" id="2545717"/>
    <lineage>
        <taxon>Bacteria</taxon>
        <taxon>Bacillati</taxon>
        <taxon>Actinomycetota</taxon>
        <taxon>Actinomycetes</taxon>
        <taxon>Mycobacteriales</taxon>
        <taxon>Nocardiaceae</taxon>
        <taxon>Nocardia</taxon>
    </lineage>
</organism>
<keyword evidence="5 9" id="KW-0808">Transferase</keyword>
<protein>
    <recommendedName>
        <fullName evidence="9">Methylated-DNA--protein-cysteine methyltransferase</fullName>
        <ecNumber evidence="9">2.1.1.63</ecNumber>
    </recommendedName>
    <alternativeName>
        <fullName evidence="9">6-O-methylguanine-DNA methyltransferase</fullName>
        <shortName evidence="9">MGMT</shortName>
    </alternativeName>
    <alternativeName>
        <fullName evidence="9">O-6-methylguanine-DNA-alkyltransferase</fullName>
    </alternativeName>
</protein>
<dbReference type="GO" id="GO:0003908">
    <property type="term" value="F:methylated-DNA-[protein]-cysteine S-methyltransferase activity"/>
    <property type="evidence" value="ECO:0007669"/>
    <property type="project" value="UniProtKB-UniRule"/>
</dbReference>
<accession>A0A5N0EBC0</accession>
<dbReference type="InterPro" id="IPR036631">
    <property type="entry name" value="MGMT_N_sf"/>
</dbReference>
<evidence type="ECO:0000256" key="9">
    <source>
        <dbReference type="HAMAP-Rule" id="MF_00772"/>
    </source>
</evidence>
<dbReference type="GO" id="GO:0032259">
    <property type="term" value="P:methylation"/>
    <property type="evidence" value="ECO:0007669"/>
    <property type="project" value="UniProtKB-KW"/>
</dbReference>
<dbReference type="NCBIfam" id="TIGR00589">
    <property type="entry name" value="ogt"/>
    <property type="match status" value="1"/>
</dbReference>
<comment type="caution">
    <text evidence="12">The sequence shown here is derived from an EMBL/GenBank/DDBJ whole genome shotgun (WGS) entry which is preliminary data.</text>
</comment>
<dbReference type="OrthoDB" id="9802228at2"/>
<feature type="domain" description="Methylated-DNA-[protein]-cysteine S-methyltransferase DNA binding" evidence="10">
    <location>
        <begin position="125"/>
        <end position="203"/>
    </location>
</feature>
<dbReference type="PROSITE" id="PS00374">
    <property type="entry name" value="MGMT"/>
    <property type="match status" value="1"/>
</dbReference>
<evidence type="ECO:0000256" key="2">
    <source>
        <dbReference type="ARBA" id="ARBA00008711"/>
    </source>
</evidence>
<evidence type="ECO:0000256" key="3">
    <source>
        <dbReference type="ARBA" id="ARBA00022490"/>
    </source>
</evidence>
<dbReference type="SUPFAM" id="SSF53155">
    <property type="entry name" value="Methylated DNA-protein cysteine methyltransferase domain"/>
    <property type="match status" value="1"/>
</dbReference>
<keyword evidence="4 9" id="KW-0489">Methyltransferase</keyword>
<dbReference type="Proteomes" id="UP000323876">
    <property type="component" value="Unassembled WGS sequence"/>
</dbReference>
<keyword evidence="6 9" id="KW-0227">DNA damage</keyword>
<evidence type="ECO:0000256" key="6">
    <source>
        <dbReference type="ARBA" id="ARBA00022763"/>
    </source>
</evidence>
<evidence type="ECO:0000256" key="5">
    <source>
        <dbReference type="ARBA" id="ARBA00022679"/>
    </source>
</evidence>
<dbReference type="FunFam" id="1.10.10.10:FF:000214">
    <property type="entry name" value="Methylated-DNA--protein-cysteine methyltransferase"/>
    <property type="match status" value="1"/>
</dbReference>
<comment type="subcellular location">
    <subcellularLocation>
        <location evidence="9">Cytoplasm</location>
    </subcellularLocation>
</comment>
<sequence>MATIDRGDPNGLFDGLTPDNALLNELHRRLAADAQSAGLLDVAYRTMDTPVGTLLLAATPAGLVRVAYPNEDHDSVLTTLSERVSPRVLAAPARLDAAAREIDEYFAGARTHFDLPLDLQLTGGFRRQVIEHLIDIGYGHRESYATVAAAVGNPRAVRAVGSACAHNPLPVVIPCHRVVRSDGSIGQYVGGIDAKNTLLTLEAA</sequence>
<proteinExistence type="inferred from homology"/>
<keyword evidence="13" id="KW-1185">Reference proteome</keyword>
<dbReference type="GO" id="GO:0006307">
    <property type="term" value="P:DNA alkylation repair"/>
    <property type="evidence" value="ECO:0007669"/>
    <property type="project" value="UniProtKB-UniRule"/>
</dbReference>